<organism evidence="3 4">
    <name type="scientific">Gossypium mustelinum</name>
    <name type="common">Cotton</name>
    <name type="synonym">Gossypium caicoense</name>
    <dbReference type="NCBI Taxonomy" id="34275"/>
    <lineage>
        <taxon>Eukaryota</taxon>
        <taxon>Viridiplantae</taxon>
        <taxon>Streptophyta</taxon>
        <taxon>Embryophyta</taxon>
        <taxon>Tracheophyta</taxon>
        <taxon>Spermatophyta</taxon>
        <taxon>Magnoliopsida</taxon>
        <taxon>eudicotyledons</taxon>
        <taxon>Gunneridae</taxon>
        <taxon>Pentapetalae</taxon>
        <taxon>rosids</taxon>
        <taxon>malvids</taxon>
        <taxon>Malvales</taxon>
        <taxon>Malvaceae</taxon>
        <taxon>Malvoideae</taxon>
        <taxon>Gossypium</taxon>
    </lineage>
</organism>
<reference evidence="3 4" key="1">
    <citation type="submission" date="2019-07" db="EMBL/GenBank/DDBJ databases">
        <title>WGS assembly of Gossypium mustelinum.</title>
        <authorList>
            <person name="Chen Z.J."/>
            <person name="Sreedasyam A."/>
            <person name="Ando A."/>
            <person name="Song Q."/>
            <person name="De L."/>
            <person name="Hulse-Kemp A."/>
            <person name="Ding M."/>
            <person name="Ye W."/>
            <person name="Kirkbride R."/>
            <person name="Jenkins J."/>
            <person name="Plott C."/>
            <person name="Lovell J."/>
            <person name="Lin Y.-M."/>
            <person name="Vaughn R."/>
            <person name="Liu B."/>
            <person name="Li W."/>
            <person name="Simpson S."/>
            <person name="Scheffler B."/>
            <person name="Saski C."/>
            <person name="Grover C."/>
            <person name="Hu G."/>
            <person name="Conover J."/>
            <person name="Carlson J."/>
            <person name="Shu S."/>
            <person name="Boston L."/>
            <person name="Williams M."/>
            <person name="Peterson D."/>
            <person name="Mcgee K."/>
            <person name="Jones D."/>
            <person name="Wendel J."/>
            <person name="Stelly D."/>
            <person name="Grimwood J."/>
            <person name="Schmutz J."/>
        </authorList>
    </citation>
    <scope>NUCLEOTIDE SEQUENCE [LARGE SCALE GENOMIC DNA]</scope>
    <source>
        <strain evidence="3">1408120.09</strain>
    </source>
</reference>
<evidence type="ECO:0000256" key="1">
    <source>
        <dbReference type="SAM" id="Phobius"/>
    </source>
</evidence>
<proteinExistence type="predicted"/>
<keyword evidence="1" id="KW-0472">Membrane</keyword>
<gene>
    <name evidence="3" type="ORF">E1A91_A12G127400v1</name>
</gene>
<feature type="chain" id="PRO_5023139343" evidence="2">
    <location>
        <begin position="19"/>
        <end position="50"/>
    </location>
</feature>
<dbReference type="EMBL" id="CM017647">
    <property type="protein sequence ID" value="TYJ04919.1"/>
    <property type="molecule type" value="Genomic_DNA"/>
</dbReference>
<feature type="signal peptide" evidence="2">
    <location>
        <begin position="1"/>
        <end position="18"/>
    </location>
</feature>
<keyword evidence="1" id="KW-1133">Transmembrane helix</keyword>
<dbReference type="AlphaFoldDB" id="A0A5D2WTP3"/>
<feature type="transmembrane region" description="Helical" evidence="1">
    <location>
        <begin position="28"/>
        <end position="49"/>
    </location>
</feature>
<keyword evidence="2" id="KW-0732">Signal</keyword>
<sequence length="50" mass="5593">MLIYMLPLLMLPQPYVAGAKATAGGVPLIYLIDLCVLYAFHIYPLFCLFT</sequence>
<keyword evidence="1" id="KW-0812">Transmembrane</keyword>
<accession>A0A5D2WTP3</accession>
<name>A0A5D2WTP3_GOSMU</name>
<evidence type="ECO:0000313" key="4">
    <source>
        <dbReference type="Proteomes" id="UP000323597"/>
    </source>
</evidence>
<keyword evidence="4" id="KW-1185">Reference proteome</keyword>
<protein>
    <submittedName>
        <fullName evidence="3">Uncharacterized protein</fullName>
    </submittedName>
</protein>
<evidence type="ECO:0000313" key="3">
    <source>
        <dbReference type="EMBL" id="TYJ04919.1"/>
    </source>
</evidence>
<evidence type="ECO:0000256" key="2">
    <source>
        <dbReference type="SAM" id="SignalP"/>
    </source>
</evidence>
<dbReference type="Proteomes" id="UP000323597">
    <property type="component" value="Chromosome A12"/>
</dbReference>